<evidence type="ECO:0000256" key="2">
    <source>
        <dbReference type="ARBA" id="ARBA00022723"/>
    </source>
</evidence>
<gene>
    <name evidence="6" type="ORF">J1C55_10170</name>
</gene>
<keyword evidence="7" id="KW-1185">Reference proteome</keyword>
<feature type="domain" description="Cytochrome c" evidence="5">
    <location>
        <begin position="37"/>
        <end position="125"/>
    </location>
</feature>
<dbReference type="PROSITE" id="PS51007">
    <property type="entry name" value="CYTC"/>
    <property type="match status" value="1"/>
</dbReference>
<dbReference type="SUPFAM" id="SSF46626">
    <property type="entry name" value="Cytochrome c"/>
    <property type="match status" value="1"/>
</dbReference>
<reference evidence="7" key="2">
    <citation type="submission" date="2023-07" db="EMBL/GenBank/DDBJ databases">
        <title>Genome of Winogradskyella sp. E313.</title>
        <authorList>
            <person name="Zhou Y."/>
        </authorList>
    </citation>
    <scope>NUCLEOTIDE SEQUENCE [LARGE SCALE GENOMIC DNA]</scope>
    <source>
        <strain evidence="7">E313</strain>
    </source>
</reference>
<accession>A0ABS8EQ48</accession>
<keyword evidence="1 4" id="KW-0349">Heme</keyword>
<dbReference type="InterPro" id="IPR009056">
    <property type="entry name" value="Cyt_c-like_dom"/>
</dbReference>
<keyword evidence="2 4" id="KW-0479">Metal-binding</keyword>
<comment type="caution">
    <text evidence="6">The sequence shown here is derived from an EMBL/GenBank/DDBJ whole genome shotgun (WGS) entry which is preliminary data.</text>
</comment>
<proteinExistence type="predicted"/>
<evidence type="ECO:0000313" key="7">
    <source>
        <dbReference type="Proteomes" id="UP000778797"/>
    </source>
</evidence>
<dbReference type="InterPro" id="IPR036909">
    <property type="entry name" value="Cyt_c-like_dom_sf"/>
</dbReference>
<keyword evidence="3 4" id="KW-0408">Iron</keyword>
<dbReference type="PANTHER" id="PTHR35008">
    <property type="entry name" value="BLL4482 PROTEIN-RELATED"/>
    <property type="match status" value="1"/>
</dbReference>
<dbReference type="PANTHER" id="PTHR35008:SF8">
    <property type="entry name" value="ALCOHOL DEHYDROGENASE CYTOCHROME C SUBUNIT"/>
    <property type="match status" value="1"/>
</dbReference>
<dbReference type="RefSeq" id="WP_227477451.1">
    <property type="nucleotide sequence ID" value="NZ_JAFMPT010000013.1"/>
</dbReference>
<evidence type="ECO:0000259" key="5">
    <source>
        <dbReference type="PROSITE" id="PS51007"/>
    </source>
</evidence>
<reference evidence="7" key="1">
    <citation type="submission" date="2021-03" db="EMBL/GenBank/DDBJ databases">
        <title>Genome of Cognatishimia sp. F0-27.</title>
        <authorList>
            <person name="Ping X."/>
        </authorList>
    </citation>
    <scope>NUCLEOTIDE SEQUENCE [LARGE SCALE GENOMIC DNA]</scope>
    <source>
        <strain evidence="7">E313</strain>
    </source>
</reference>
<protein>
    <submittedName>
        <fullName evidence="6">Cytochrome c</fullName>
    </submittedName>
</protein>
<dbReference type="Pfam" id="PF00034">
    <property type="entry name" value="Cytochrom_C"/>
    <property type="match status" value="1"/>
</dbReference>
<name>A0ABS8EQ48_9FLAO</name>
<dbReference type="InterPro" id="IPR051459">
    <property type="entry name" value="Cytochrome_c-type_DH"/>
</dbReference>
<evidence type="ECO:0000313" key="6">
    <source>
        <dbReference type="EMBL" id="MCC1484957.1"/>
    </source>
</evidence>
<evidence type="ECO:0000256" key="3">
    <source>
        <dbReference type="ARBA" id="ARBA00023004"/>
    </source>
</evidence>
<evidence type="ECO:0000256" key="1">
    <source>
        <dbReference type="ARBA" id="ARBA00022617"/>
    </source>
</evidence>
<sequence>MKLLSYITIITVGFILIIVNQTDVTNYNTVQDKVLQESIKRGNDVYADFCITCHLDSGEGVKNTFPPLANSDYLKTNRESSIKGLKYGLKGKITVNGKVYNSYMAPQGLGNDEIADVMNYINHSWGNTYGEIVTEEEVAKIKK</sequence>
<dbReference type="Proteomes" id="UP000778797">
    <property type="component" value="Unassembled WGS sequence"/>
</dbReference>
<evidence type="ECO:0000256" key="4">
    <source>
        <dbReference type="PROSITE-ProRule" id="PRU00433"/>
    </source>
</evidence>
<dbReference type="EMBL" id="JAFMPT010000013">
    <property type="protein sequence ID" value="MCC1484957.1"/>
    <property type="molecule type" value="Genomic_DNA"/>
</dbReference>
<dbReference type="Gene3D" id="1.10.760.10">
    <property type="entry name" value="Cytochrome c-like domain"/>
    <property type="match status" value="1"/>
</dbReference>
<organism evidence="6 7">
    <name type="scientific">Winogradskyella immobilis</name>
    <dbReference type="NCBI Taxonomy" id="2816852"/>
    <lineage>
        <taxon>Bacteria</taxon>
        <taxon>Pseudomonadati</taxon>
        <taxon>Bacteroidota</taxon>
        <taxon>Flavobacteriia</taxon>
        <taxon>Flavobacteriales</taxon>
        <taxon>Flavobacteriaceae</taxon>
        <taxon>Winogradskyella</taxon>
    </lineage>
</organism>